<dbReference type="EMBL" id="PDCK01000040">
    <property type="protein sequence ID" value="PRQ46488.1"/>
    <property type="molecule type" value="Genomic_DNA"/>
</dbReference>
<dbReference type="Proteomes" id="UP000238479">
    <property type="component" value="Chromosome 2"/>
</dbReference>
<evidence type="ECO:0000313" key="2">
    <source>
        <dbReference type="EMBL" id="PRQ46488.1"/>
    </source>
</evidence>
<evidence type="ECO:0000256" key="1">
    <source>
        <dbReference type="SAM" id="Phobius"/>
    </source>
</evidence>
<protein>
    <submittedName>
        <fullName evidence="2">Uncharacterized protein</fullName>
    </submittedName>
</protein>
<name>A0A2P6RJ76_ROSCH</name>
<sequence>MKPENLPCECLCNLSCYEWVRDRNEMGKLREAINHHHGCIVSMRIRQSFHKVHGDVFPCILRYREWLQKAWGMYSLMIFPLALITGGHIEFYLLPHSKPSKVAGETSKVLRYPE</sequence>
<evidence type="ECO:0000313" key="3">
    <source>
        <dbReference type="Proteomes" id="UP000238479"/>
    </source>
</evidence>
<gene>
    <name evidence="2" type="ORF">RchiOBHm_Chr2g0089581</name>
</gene>
<dbReference type="AlphaFoldDB" id="A0A2P6RJ76"/>
<proteinExistence type="predicted"/>
<keyword evidence="1" id="KW-0812">Transmembrane</keyword>
<reference evidence="2 3" key="1">
    <citation type="journal article" date="2018" name="Nat. Genet.">
        <title>The Rosa genome provides new insights in the design of modern roses.</title>
        <authorList>
            <person name="Bendahmane M."/>
        </authorList>
    </citation>
    <scope>NUCLEOTIDE SEQUENCE [LARGE SCALE GENOMIC DNA]</scope>
    <source>
        <strain evidence="3">cv. Old Blush</strain>
    </source>
</reference>
<keyword evidence="3" id="KW-1185">Reference proteome</keyword>
<keyword evidence="1" id="KW-1133">Transmembrane helix</keyword>
<keyword evidence="1" id="KW-0472">Membrane</keyword>
<feature type="transmembrane region" description="Helical" evidence="1">
    <location>
        <begin position="71"/>
        <end position="94"/>
    </location>
</feature>
<accession>A0A2P6RJ76</accession>
<organism evidence="2 3">
    <name type="scientific">Rosa chinensis</name>
    <name type="common">China rose</name>
    <dbReference type="NCBI Taxonomy" id="74649"/>
    <lineage>
        <taxon>Eukaryota</taxon>
        <taxon>Viridiplantae</taxon>
        <taxon>Streptophyta</taxon>
        <taxon>Embryophyta</taxon>
        <taxon>Tracheophyta</taxon>
        <taxon>Spermatophyta</taxon>
        <taxon>Magnoliopsida</taxon>
        <taxon>eudicotyledons</taxon>
        <taxon>Gunneridae</taxon>
        <taxon>Pentapetalae</taxon>
        <taxon>rosids</taxon>
        <taxon>fabids</taxon>
        <taxon>Rosales</taxon>
        <taxon>Rosaceae</taxon>
        <taxon>Rosoideae</taxon>
        <taxon>Rosoideae incertae sedis</taxon>
        <taxon>Rosa</taxon>
    </lineage>
</organism>
<comment type="caution">
    <text evidence="2">The sequence shown here is derived from an EMBL/GenBank/DDBJ whole genome shotgun (WGS) entry which is preliminary data.</text>
</comment>
<dbReference type="Gramene" id="PRQ46488">
    <property type="protein sequence ID" value="PRQ46488"/>
    <property type="gene ID" value="RchiOBHm_Chr2g0089581"/>
</dbReference>